<gene>
    <name evidence="2" type="ORF">Y981_05040</name>
</gene>
<dbReference type="Gene3D" id="2.30.30.240">
    <property type="entry name" value="PRC-barrel domain"/>
    <property type="match status" value="1"/>
</dbReference>
<feature type="domain" description="Ribosome maturation factor RimM PRC barrel" evidence="1">
    <location>
        <begin position="39"/>
        <end position="102"/>
    </location>
</feature>
<dbReference type="EMBL" id="CP007243">
    <property type="protein sequence ID" value="AIA31647.1"/>
    <property type="molecule type" value="Genomic_DNA"/>
</dbReference>
<dbReference type="Proteomes" id="UP000027059">
    <property type="component" value="Chromosome"/>
</dbReference>
<protein>
    <recommendedName>
        <fullName evidence="1">Ribosome maturation factor RimM PRC barrel domain-containing protein</fullName>
    </recommendedName>
</protein>
<dbReference type="InterPro" id="IPR056792">
    <property type="entry name" value="PRC_RimM"/>
</dbReference>
<dbReference type="HOGENOM" id="CLU_2193686_0_0_0"/>
<organism evidence="2 3">
    <name type="scientific">Leptospirillum ferriphilum YSK</name>
    <dbReference type="NCBI Taxonomy" id="1441628"/>
    <lineage>
        <taxon>Bacteria</taxon>
        <taxon>Pseudomonadati</taxon>
        <taxon>Nitrospirota</taxon>
        <taxon>Nitrospiria</taxon>
        <taxon>Nitrospirales</taxon>
        <taxon>Nitrospiraceae</taxon>
        <taxon>Leptospirillum</taxon>
    </lineage>
</organism>
<dbReference type="AlphaFoldDB" id="A0A059Y2D3"/>
<keyword evidence="3" id="KW-1185">Reference proteome</keyword>
<evidence type="ECO:0000259" key="1">
    <source>
        <dbReference type="Pfam" id="PF24986"/>
    </source>
</evidence>
<dbReference type="KEGG" id="lfp:Y981_05040"/>
<reference evidence="2 3" key="2">
    <citation type="journal article" date="2015" name="Biomed. Res. Int.">
        <title>Effects of Arsenite Resistance on the Growth and Functional Gene Expression of Leptospirillum ferriphilum and Acidithiobacillus thiooxidans in Pure Culture and Coculture.</title>
        <authorList>
            <person name="Jiang H."/>
            <person name="Liang Y."/>
            <person name="Yin H."/>
            <person name="Xiao Y."/>
            <person name="Guo X."/>
            <person name="Xu Y."/>
            <person name="Hu Q."/>
            <person name="Liu H."/>
            <person name="Liu X."/>
        </authorList>
    </citation>
    <scope>NUCLEOTIDE SEQUENCE [LARGE SCALE GENOMIC DNA]</scope>
    <source>
        <strain evidence="2 3">YSK</strain>
    </source>
</reference>
<evidence type="ECO:0000313" key="2">
    <source>
        <dbReference type="EMBL" id="AIA31647.1"/>
    </source>
</evidence>
<dbReference type="Pfam" id="PF24986">
    <property type="entry name" value="PRC_RimM"/>
    <property type="match status" value="1"/>
</dbReference>
<dbReference type="SUPFAM" id="SSF50346">
    <property type="entry name" value="PRC-barrel domain"/>
    <property type="match status" value="1"/>
</dbReference>
<name>A0A059Y2D3_9BACT</name>
<proteinExistence type="predicted"/>
<accession>A0A059Y2D3</accession>
<dbReference type="InterPro" id="IPR011033">
    <property type="entry name" value="PRC_barrel-like_sf"/>
</dbReference>
<reference evidence="3" key="1">
    <citation type="submission" date="2014-02" db="EMBL/GenBank/DDBJ databases">
        <title>Complete genome sequence and comparative genomic analysis of the nitrogen-fixing bacterium Leptospirillum ferriphilum YSK.</title>
        <authorList>
            <person name="Guo X."/>
            <person name="Yin H."/>
            <person name="Liang Y."/>
            <person name="Hu Q."/>
            <person name="Ma L."/>
            <person name="Xiao Y."/>
            <person name="Zhang X."/>
            <person name="Qiu G."/>
            <person name="Liu X."/>
        </authorList>
    </citation>
    <scope>NUCLEOTIDE SEQUENCE [LARGE SCALE GENOMIC DNA]</scope>
    <source>
        <strain evidence="3">YSK</strain>
    </source>
</reference>
<sequence>MKMEGLDSPEAVKTRSRWGLYSAMGGISPEGEGDIFWVSELLGMSVYDVDSGNMVGQIVSCYERPGQDLIGIDFRGTEILCPLVDPLVPKIDRKRREVFVQWTVVGPLSS</sequence>
<evidence type="ECO:0000313" key="3">
    <source>
        <dbReference type="Proteomes" id="UP000027059"/>
    </source>
</evidence>